<protein>
    <recommendedName>
        <fullName evidence="4">Secreted protein</fullName>
    </recommendedName>
</protein>
<proteinExistence type="predicted"/>
<organism evidence="2 3">
    <name type="scientific">Kalanchoe fedtschenkoi</name>
    <name type="common">Lavender scallops</name>
    <name type="synonym">South American air plant</name>
    <dbReference type="NCBI Taxonomy" id="63787"/>
    <lineage>
        <taxon>Eukaryota</taxon>
        <taxon>Viridiplantae</taxon>
        <taxon>Streptophyta</taxon>
        <taxon>Embryophyta</taxon>
        <taxon>Tracheophyta</taxon>
        <taxon>Spermatophyta</taxon>
        <taxon>Magnoliopsida</taxon>
        <taxon>eudicotyledons</taxon>
        <taxon>Gunneridae</taxon>
        <taxon>Pentapetalae</taxon>
        <taxon>Saxifragales</taxon>
        <taxon>Crassulaceae</taxon>
        <taxon>Kalanchoe</taxon>
    </lineage>
</organism>
<sequence length="75" mass="8877">MGFKKNCCLQFWFLKSLILHLSRIHLAVQNCNFISANFNCKLRLCGKTNYSVNFYFKLNKKKYTCEKPNSKFSVL</sequence>
<feature type="chain" id="PRO_5029735447" description="Secreted protein" evidence="1">
    <location>
        <begin position="28"/>
        <end position="75"/>
    </location>
</feature>
<keyword evidence="1" id="KW-0732">Signal</keyword>
<keyword evidence="3" id="KW-1185">Reference proteome</keyword>
<name>A0A7N0VBM4_KALFE</name>
<evidence type="ECO:0008006" key="4">
    <source>
        <dbReference type="Google" id="ProtNLM"/>
    </source>
</evidence>
<evidence type="ECO:0000313" key="2">
    <source>
        <dbReference type="EnsemblPlants" id="Kaladp0488s0014.1.v1.1.CDS.1"/>
    </source>
</evidence>
<accession>A0A7N0VBM4</accession>
<dbReference type="AlphaFoldDB" id="A0A7N0VBM4"/>
<evidence type="ECO:0000313" key="3">
    <source>
        <dbReference type="Proteomes" id="UP000594263"/>
    </source>
</evidence>
<dbReference type="Proteomes" id="UP000594263">
    <property type="component" value="Unplaced"/>
</dbReference>
<dbReference type="Gramene" id="Kaladp0488s0014.1.v1.1">
    <property type="protein sequence ID" value="Kaladp0488s0014.1.v1.1.CDS.1"/>
    <property type="gene ID" value="Kaladp0488s0014.v1.1"/>
</dbReference>
<dbReference type="EnsemblPlants" id="Kaladp0488s0014.1.v1.1">
    <property type="protein sequence ID" value="Kaladp0488s0014.1.v1.1.CDS.1"/>
    <property type="gene ID" value="Kaladp0488s0014.v1.1"/>
</dbReference>
<evidence type="ECO:0000256" key="1">
    <source>
        <dbReference type="SAM" id="SignalP"/>
    </source>
</evidence>
<feature type="signal peptide" evidence="1">
    <location>
        <begin position="1"/>
        <end position="27"/>
    </location>
</feature>
<reference evidence="2" key="1">
    <citation type="submission" date="2021-01" db="UniProtKB">
        <authorList>
            <consortium name="EnsemblPlants"/>
        </authorList>
    </citation>
    <scope>IDENTIFICATION</scope>
</reference>